<dbReference type="GO" id="GO:0016787">
    <property type="term" value="F:hydrolase activity"/>
    <property type="evidence" value="ECO:0007669"/>
    <property type="project" value="UniProtKB-KW"/>
</dbReference>
<dbReference type="InterPro" id="IPR027417">
    <property type="entry name" value="P-loop_NTPase"/>
</dbReference>
<proteinExistence type="inferred from homology"/>
<dbReference type="GO" id="GO:0003677">
    <property type="term" value="F:DNA binding"/>
    <property type="evidence" value="ECO:0007669"/>
    <property type="project" value="UniProtKB-KW"/>
</dbReference>
<dbReference type="CDD" id="cd18794">
    <property type="entry name" value="SF2_C_RecQ"/>
    <property type="match status" value="1"/>
</dbReference>
<keyword evidence="5 13" id="KW-0347">Helicase</keyword>
<evidence type="ECO:0000256" key="3">
    <source>
        <dbReference type="ARBA" id="ARBA00022741"/>
    </source>
</evidence>
<name>A0ABD4TGN3_9EURY</name>
<dbReference type="Gene3D" id="3.40.50.300">
    <property type="entry name" value="P-loop containing nucleotide triphosphate hydrolases"/>
    <property type="match status" value="2"/>
</dbReference>
<dbReference type="GO" id="GO:0046872">
    <property type="term" value="F:metal ion binding"/>
    <property type="evidence" value="ECO:0007669"/>
    <property type="project" value="UniProtKB-KW"/>
</dbReference>
<dbReference type="Pfam" id="PF00271">
    <property type="entry name" value="Helicase_C"/>
    <property type="match status" value="1"/>
</dbReference>
<keyword evidence="2" id="KW-0479">Metal-binding</keyword>
<dbReference type="Gene3D" id="1.10.10.10">
    <property type="entry name" value="Winged helix-like DNA-binding domain superfamily/Winged helix DNA-binding domain"/>
    <property type="match status" value="1"/>
</dbReference>
<dbReference type="NCBIfam" id="TIGR00614">
    <property type="entry name" value="recQ_fam"/>
    <property type="match status" value="1"/>
</dbReference>
<dbReference type="SMART" id="SM00490">
    <property type="entry name" value="HELICc"/>
    <property type="match status" value="1"/>
</dbReference>
<dbReference type="EMBL" id="VOTZ01000001">
    <property type="protein sequence ID" value="MCQ1537452.1"/>
    <property type="molecule type" value="Genomic_DNA"/>
</dbReference>
<dbReference type="InterPro" id="IPR036388">
    <property type="entry name" value="WH-like_DNA-bd_sf"/>
</dbReference>
<evidence type="ECO:0000259" key="11">
    <source>
        <dbReference type="PROSITE" id="PS51192"/>
    </source>
</evidence>
<dbReference type="AlphaFoldDB" id="A0ABD4TGN3"/>
<evidence type="ECO:0000256" key="10">
    <source>
        <dbReference type="ARBA" id="ARBA00034808"/>
    </source>
</evidence>
<evidence type="ECO:0000256" key="4">
    <source>
        <dbReference type="ARBA" id="ARBA00022801"/>
    </source>
</evidence>
<dbReference type="InterPro" id="IPR001650">
    <property type="entry name" value="Helicase_C-like"/>
</dbReference>
<organism evidence="13 14">
    <name type="scientific">Methanocalculus taiwanensis</name>
    <dbReference type="NCBI Taxonomy" id="106207"/>
    <lineage>
        <taxon>Archaea</taxon>
        <taxon>Methanobacteriati</taxon>
        <taxon>Methanobacteriota</taxon>
        <taxon>Stenosarchaea group</taxon>
        <taxon>Methanomicrobia</taxon>
        <taxon>Methanomicrobiales</taxon>
        <taxon>Methanocalculaceae</taxon>
        <taxon>Methanocalculus</taxon>
    </lineage>
</organism>
<evidence type="ECO:0000256" key="6">
    <source>
        <dbReference type="ARBA" id="ARBA00022840"/>
    </source>
</evidence>
<dbReference type="PANTHER" id="PTHR13710">
    <property type="entry name" value="DNA HELICASE RECQ FAMILY MEMBER"/>
    <property type="match status" value="1"/>
</dbReference>
<evidence type="ECO:0000256" key="2">
    <source>
        <dbReference type="ARBA" id="ARBA00022723"/>
    </source>
</evidence>
<evidence type="ECO:0000256" key="1">
    <source>
        <dbReference type="ARBA" id="ARBA00005446"/>
    </source>
</evidence>
<evidence type="ECO:0000256" key="9">
    <source>
        <dbReference type="ARBA" id="ARBA00034617"/>
    </source>
</evidence>
<dbReference type="InterPro" id="IPR004589">
    <property type="entry name" value="DNA_helicase_ATP-dep_RecQ"/>
</dbReference>
<dbReference type="SUPFAM" id="SSF52540">
    <property type="entry name" value="P-loop containing nucleoside triphosphate hydrolases"/>
    <property type="match status" value="1"/>
</dbReference>
<dbReference type="PROSITE" id="PS51194">
    <property type="entry name" value="HELICASE_CTER"/>
    <property type="match status" value="1"/>
</dbReference>
<keyword evidence="14" id="KW-1185">Reference proteome</keyword>
<evidence type="ECO:0000256" key="8">
    <source>
        <dbReference type="ARBA" id="ARBA00023235"/>
    </source>
</evidence>
<accession>A0ABD4TGN3</accession>
<keyword evidence="8" id="KW-0413">Isomerase</keyword>
<gene>
    <name evidence="13" type="ORF">FTO68_00310</name>
</gene>
<evidence type="ECO:0000256" key="5">
    <source>
        <dbReference type="ARBA" id="ARBA00022806"/>
    </source>
</evidence>
<comment type="similarity">
    <text evidence="1">Belongs to the helicase family. RecQ subfamily.</text>
</comment>
<dbReference type="EC" id="5.6.2.4" evidence="10"/>
<dbReference type="PROSITE" id="PS51192">
    <property type="entry name" value="HELICASE_ATP_BIND_1"/>
    <property type="match status" value="1"/>
</dbReference>
<keyword evidence="6" id="KW-0067">ATP-binding</keyword>
<dbReference type="InterPro" id="IPR032284">
    <property type="entry name" value="RecQ_Zn-bd"/>
</dbReference>
<dbReference type="Pfam" id="PF16124">
    <property type="entry name" value="RecQ_Zn_bind"/>
    <property type="match status" value="1"/>
</dbReference>
<evidence type="ECO:0000313" key="13">
    <source>
        <dbReference type="EMBL" id="MCQ1537452.1"/>
    </source>
</evidence>
<comment type="catalytic activity">
    <reaction evidence="9">
        <text>Couples ATP hydrolysis with the unwinding of duplex DNA by translocating in the 3'-5' direction.</text>
        <dbReference type="EC" id="5.6.2.4"/>
    </reaction>
</comment>
<feature type="domain" description="Helicase C-terminal" evidence="12">
    <location>
        <begin position="237"/>
        <end position="386"/>
    </location>
</feature>
<evidence type="ECO:0000313" key="14">
    <source>
        <dbReference type="Proteomes" id="UP001524383"/>
    </source>
</evidence>
<reference evidence="13 14" key="1">
    <citation type="submission" date="2019-08" db="EMBL/GenBank/DDBJ databases">
        <authorList>
            <person name="Chen S.-C."/>
            <person name="Lai M.-C."/>
            <person name="You Y.-T."/>
        </authorList>
    </citation>
    <scope>NUCLEOTIDE SEQUENCE [LARGE SCALE GENOMIC DNA]</scope>
    <source>
        <strain evidence="13 14">P2F9704a</strain>
    </source>
</reference>
<keyword evidence="7" id="KW-0238">DNA-binding</keyword>
<dbReference type="GO" id="GO:0043138">
    <property type="term" value="F:3'-5' DNA helicase activity"/>
    <property type="evidence" value="ECO:0007669"/>
    <property type="project" value="UniProtKB-EC"/>
</dbReference>
<dbReference type="InterPro" id="IPR014001">
    <property type="entry name" value="Helicase_ATP-bd"/>
</dbReference>
<keyword evidence="4 13" id="KW-0378">Hydrolase</keyword>
<sequence>MACHHQLSRVQKPLGDAMKADATCQKTLEAFFGHTSFRPNQEAIVKDLLEGRDVLAVMATGGGKSLCYQLPAVLLGGTTIVISPLIALMKDQVDDLQAQGIAAALLTSNQTYDARKAIEAELQKQSITILYVSPERLGLPAFQGLLRTINPKLFAIDEAHCISQWGHQFRKDYRTLSIIRDLFPETPIIALTATATKEVREDIIGQLQLRKPNQYVGGFDRENIRYTVIMEKSEDERFRRLALFIANHPRQSGIIYCRSRKAADDIAAKLRKRHILAQPYHAGLPGNERSRVQDAFLKNQVPVIAATIAFGMGIDKPDVRFVVHFHPPKDIESFYQESGRAGRDGKPAESLLFYSSQDFAISKKLIEKEYQSQIDLSIRINKLNTMQSWCESTTCRRQKILKVFGEKNAESFCGNCDICASAPKLLHDRIISGIASISGRFGIDTAAAILTGSSQPDAHTLLPAYGLASQWSEDEVKQSIHALIRDKKLLLSGNMRVKAAPKTKRRG</sequence>
<dbReference type="Pfam" id="PF00270">
    <property type="entry name" value="DEAD"/>
    <property type="match status" value="1"/>
</dbReference>
<evidence type="ECO:0000256" key="7">
    <source>
        <dbReference type="ARBA" id="ARBA00023125"/>
    </source>
</evidence>
<keyword evidence="3" id="KW-0547">Nucleotide-binding</keyword>
<comment type="caution">
    <text evidence="13">The sequence shown here is derived from an EMBL/GenBank/DDBJ whole genome shotgun (WGS) entry which is preliminary data.</text>
</comment>
<dbReference type="GO" id="GO:0005524">
    <property type="term" value="F:ATP binding"/>
    <property type="evidence" value="ECO:0007669"/>
    <property type="project" value="UniProtKB-KW"/>
</dbReference>
<protein>
    <recommendedName>
        <fullName evidence="10">DNA 3'-5' helicase</fullName>
        <ecNumber evidence="10">5.6.2.4</ecNumber>
    </recommendedName>
</protein>
<feature type="domain" description="Helicase ATP-binding" evidence="11">
    <location>
        <begin position="45"/>
        <end position="213"/>
    </location>
</feature>
<dbReference type="InterPro" id="IPR011545">
    <property type="entry name" value="DEAD/DEAH_box_helicase_dom"/>
</dbReference>
<dbReference type="SMART" id="SM00487">
    <property type="entry name" value="DEXDc"/>
    <property type="match status" value="1"/>
</dbReference>
<evidence type="ECO:0000259" key="12">
    <source>
        <dbReference type="PROSITE" id="PS51194"/>
    </source>
</evidence>
<dbReference type="CDD" id="cd17920">
    <property type="entry name" value="DEXHc_RecQ"/>
    <property type="match status" value="1"/>
</dbReference>
<dbReference type="FunFam" id="3.40.50.300:FF:000296">
    <property type="entry name" value="ATP-dependent DNA helicase RecQ"/>
    <property type="match status" value="1"/>
</dbReference>
<dbReference type="PANTHER" id="PTHR13710:SF105">
    <property type="entry name" value="ATP-DEPENDENT DNA HELICASE Q1"/>
    <property type="match status" value="1"/>
</dbReference>
<dbReference type="Proteomes" id="UP001524383">
    <property type="component" value="Unassembled WGS sequence"/>
</dbReference>